<dbReference type="Proteomes" id="UP000219068">
    <property type="component" value="Unassembled WGS sequence"/>
</dbReference>
<keyword evidence="4" id="KW-0732">Signal</keyword>
<dbReference type="PROSITE" id="PS50088">
    <property type="entry name" value="ANK_REPEAT"/>
    <property type="match status" value="2"/>
</dbReference>
<evidence type="ECO:0000256" key="2">
    <source>
        <dbReference type="ARBA" id="ARBA00023043"/>
    </source>
</evidence>
<gene>
    <name evidence="5" type="ORF">SAMN05428964_10254</name>
</gene>
<reference evidence="5 6" key="1">
    <citation type="submission" date="2017-08" db="EMBL/GenBank/DDBJ databases">
        <authorList>
            <person name="de Groot N.N."/>
        </authorList>
    </citation>
    <scope>NUCLEOTIDE SEQUENCE [LARGE SCALE GENOMIC DNA]</scope>
    <source>
        <strain evidence="5 6">USBA 78</strain>
    </source>
</reference>
<dbReference type="SUPFAM" id="SSF48403">
    <property type="entry name" value="Ankyrin repeat"/>
    <property type="match status" value="1"/>
</dbReference>
<evidence type="ECO:0000313" key="6">
    <source>
        <dbReference type="Proteomes" id="UP000219068"/>
    </source>
</evidence>
<evidence type="ECO:0000313" key="5">
    <source>
        <dbReference type="EMBL" id="SOC15069.1"/>
    </source>
</evidence>
<dbReference type="InterPro" id="IPR050745">
    <property type="entry name" value="Multifunctional_regulatory"/>
</dbReference>
<dbReference type="Pfam" id="PF12796">
    <property type="entry name" value="Ank_2"/>
    <property type="match status" value="1"/>
</dbReference>
<evidence type="ECO:0000256" key="3">
    <source>
        <dbReference type="PROSITE-ProRule" id="PRU00023"/>
    </source>
</evidence>
<feature type="repeat" description="ANK" evidence="3">
    <location>
        <begin position="427"/>
        <end position="459"/>
    </location>
</feature>
<dbReference type="PROSITE" id="PS50297">
    <property type="entry name" value="ANK_REP_REGION"/>
    <property type="match status" value="2"/>
</dbReference>
<accession>A0A285T2D3</accession>
<dbReference type="InterPro" id="IPR036770">
    <property type="entry name" value="Ankyrin_rpt-contain_sf"/>
</dbReference>
<dbReference type="EMBL" id="OBMM01000002">
    <property type="protein sequence ID" value="SOC15069.1"/>
    <property type="molecule type" value="Genomic_DNA"/>
</dbReference>
<evidence type="ECO:0000256" key="4">
    <source>
        <dbReference type="SAM" id="SignalP"/>
    </source>
</evidence>
<dbReference type="InterPro" id="IPR002110">
    <property type="entry name" value="Ankyrin_rpt"/>
</dbReference>
<organism evidence="5 6">
    <name type="scientific">Thalassospira xiamenensis</name>
    <dbReference type="NCBI Taxonomy" id="220697"/>
    <lineage>
        <taxon>Bacteria</taxon>
        <taxon>Pseudomonadati</taxon>
        <taxon>Pseudomonadota</taxon>
        <taxon>Alphaproteobacteria</taxon>
        <taxon>Rhodospirillales</taxon>
        <taxon>Thalassospiraceae</taxon>
        <taxon>Thalassospira</taxon>
    </lineage>
</organism>
<keyword evidence="2 3" id="KW-0040">ANK repeat</keyword>
<feature type="chain" id="PRO_5012448119" evidence="4">
    <location>
        <begin position="30"/>
        <end position="497"/>
    </location>
</feature>
<proteinExistence type="predicted"/>
<dbReference type="RefSeq" id="WP_097051554.1">
    <property type="nucleotide sequence ID" value="NZ_OBMM01000002.1"/>
</dbReference>
<dbReference type="PANTHER" id="PTHR24189:SF50">
    <property type="entry name" value="ANKYRIN REPEAT AND SOCS BOX PROTEIN 2"/>
    <property type="match status" value="1"/>
</dbReference>
<sequence>MHRNSGLMTLARTLVVMPVLIAFSSAAFADNDNEAYEAAVAGMAENPQAAEKAVKGRSDGVGLLDRILFLYAFKDQSPARDRKIAALQDRVNEDVIPLTDELERSVLGDLQSFDGSIESLLPTITLASSSGYANTDSAFYAIPCAILQRQPGLLDATRPTWGGNRDNFMPRSGCQWGRGAVAGYPTALMDAYVDAAYLASGDMFAPENGTIRFAHMAGQSHDLEMAMLKPDELPSAPAGSRKPFEVWSYLSPANRDVFNAIETVRIPAQDALITYWVSRGESRDMAVKIARDTLFSVVYGADCDTPVPVDAMRVMLIENHPVADIVAAAKRGAGQDGNLFARCAAYGGIDPLLHVAMMRSDSAEILDILSQKGYFADIEASNDFGKTALMAAAQQGNSPAVRWLLDKGADVQARTNATDKWEYPRHGERTALHYAAAAGDAAVVKMLIAAGAKTNAVDDEGFSVRDYLIGREDLPGNGAVSSEDRAMILRLLDGQKG</sequence>
<feature type="repeat" description="ANK" evidence="3">
    <location>
        <begin position="384"/>
        <end position="416"/>
    </location>
</feature>
<dbReference type="PANTHER" id="PTHR24189">
    <property type="entry name" value="MYOTROPHIN"/>
    <property type="match status" value="1"/>
</dbReference>
<keyword evidence="1" id="KW-0677">Repeat</keyword>
<name>A0A285T2D3_9PROT</name>
<dbReference type="AlphaFoldDB" id="A0A285T2D3"/>
<protein>
    <submittedName>
        <fullName evidence="5">Ankyrin repeat-containing protein</fullName>
    </submittedName>
</protein>
<dbReference type="SMART" id="SM00248">
    <property type="entry name" value="ANK"/>
    <property type="match status" value="3"/>
</dbReference>
<evidence type="ECO:0000256" key="1">
    <source>
        <dbReference type="ARBA" id="ARBA00022737"/>
    </source>
</evidence>
<dbReference type="Gene3D" id="1.25.40.20">
    <property type="entry name" value="Ankyrin repeat-containing domain"/>
    <property type="match status" value="1"/>
</dbReference>
<feature type="signal peptide" evidence="4">
    <location>
        <begin position="1"/>
        <end position="29"/>
    </location>
</feature>